<sequence>MLQSSMTADDDFSYSTNKLVRRAPCSRSLVFYTPTKEDQNKEIDVFLDDDILDVLSSPRAMGQLQLLKGQQLLYGPNPRSYRGVGKDGCGVDLSLPRACTRRKPIIPPRKGKGGGNSSASPTLGKPLLLFSSCFVQLELRLSLPCANGWKAIDRKWRARYAEDGGACLSSDLPRTKGKAEKEDSRPEKVEKKEVNEQGESSTRNQRWFYEENPDSAPSLRLLIAEEAGKESEGNAAKLESMGLMPSRHHRA</sequence>
<gene>
    <name evidence="2" type="ORF">E6C27_scaffold280G00240</name>
</gene>
<dbReference type="Proteomes" id="UP000321393">
    <property type="component" value="Unassembled WGS sequence"/>
</dbReference>
<organism evidence="2 3">
    <name type="scientific">Cucumis melo var. makuwa</name>
    <name type="common">Oriental melon</name>
    <dbReference type="NCBI Taxonomy" id="1194695"/>
    <lineage>
        <taxon>Eukaryota</taxon>
        <taxon>Viridiplantae</taxon>
        <taxon>Streptophyta</taxon>
        <taxon>Embryophyta</taxon>
        <taxon>Tracheophyta</taxon>
        <taxon>Spermatophyta</taxon>
        <taxon>Magnoliopsida</taxon>
        <taxon>eudicotyledons</taxon>
        <taxon>Gunneridae</taxon>
        <taxon>Pentapetalae</taxon>
        <taxon>rosids</taxon>
        <taxon>fabids</taxon>
        <taxon>Cucurbitales</taxon>
        <taxon>Cucurbitaceae</taxon>
        <taxon>Benincaseae</taxon>
        <taxon>Cucumis</taxon>
    </lineage>
</organism>
<name>A0A5A7UUG7_CUCMM</name>
<evidence type="ECO:0000313" key="3">
    <source>
        <dbReference type="Proteomes" id="UP000321393"/>
    </source>
</evidence>
<protein>
    <submittedName>
        <fullName evidence="2">CDT1-like protein a</fullName>
    </submittedName>
</protein>
<dbReference type="EMBL" id="SSTE01007195">
    <property type="protein sequence ID" value="KAA0057195.1"/>
    <property type="molecule type" value="Genomic_DNA"/>
</dbReference>
<feature type="region of interest" description="Disordered" evidence="1">
    <location>
        <begin position="225"/>
        <end position="251"/>
    </location>
</feature>
<evidence type="ECO:0000313" key="2">
    <source>
        <dbReference type="EMBL" id="KAA0057195.1"/>
    </source>
</evidence>
<reference evidence="2 3" key="1">
    <citation type="submission" date="2019-08" db="EMBL/GenBank/DDBJ databases">
        <title>Draft genome sequences of two oriental melons (Cucumis melo L. var makuwa).</title>
        <authorList>
            <person name="Kwon S.-Y."/>
        </authorList>
    </citation>
    <scope>NUCLEOTIDE SEQUENCE [LARGE SCALE GENOMIC DNA]</scope>
    <source>
        <strain evidence="3">cv. SW 3</strain>
        <tissue evidence="2">Leaf</tissue>
    </source>
</reference>
<dbReference type="AlphaFoldDB" id="A0A5A7UUG7"/>
<feature type="compositionally biased region" description="Basic and acidic residues" evidence="1">
    <location>
        <begin position="173"/>
        <end position="195"/>
    </location>
</feature>
<proteinExistence type="predicted"/>
<comment type="caution">
    <text evidence="2">The sequence shown here is derived from an EMBL/GenBank/DDBJ whole genome shotgun (WGS) entry which is preliminary data.</text>
</comment>
<accession>A0A5A7UUG7</accession>
<evidence type="ECO:0000256" key="1">
    <source>
        <dbReference type="SAM" id="MobiDB-lite"/>
    </source>
</evidence>
<feature type="region of interest" description="Disordered" evidence="1">
    <location>
        <begin position="167"/>
        <end position="212"/>
    </location>
</feature>